<keyword evidence="2" id="KW-0614">Plasmid</keyword>
<reference evidence="2 3" key="1">
    <citation type="journal article" date="2017" name="Lancet Infect. Dis.">
        <title>Global outbreak of severe Mycobacterium chimaera disease after cardiac surgery: a molecular epidemiological study.</title>
        <authorList>
            <person name="van Ingen J."/>
            <person name="Kohl T."/>
            <person name="Kranzer K."/>
            <person name="Hasse B."/>
            <person name="Keller P."/>
            <person name="Szafranska A."/>
            <person name="Hillemann D."/>
            <person name="Chand M."/>
            <person name="Schreiber P."/>
            <person name="Sommerstein R."/>
            <person name="Berger C."/>
            <person name="Genoni M."/>
            <person name="Ruegg C."/>
            <person name="Troillet N."/>
            <person name="Widmer A.F."/>
            <person name="Becker S.L."/>
            <person name="Herrmann M."/>
            <person name="Eckmanns T."/>
            <person name="Haller S."/>
            <person name="Hoeller C."/>
            <person name="Debast S.B."/>
            <person name="Wolfhagen M.J."/>
            <person name="Hopman J."/>
            <person name="Kluytmans J."/>
            <person name="Langelaar M."/>
            <person name="Notermans D.W."/>
            <person name="ten Oever J."/>
            <person name="van den Barselaar P."/>
            <person name="Vonk A.B.A."/>
            <person name="Vos M.C."/>
            <person name="Ahmed N."/>
            <person name="Brown T."/>
            <person name="Crook D."/>
            <person name="Lamagni T."/>
            <person name="Phin N."/>
            <person name="Smith E.G."/>
            <person name="Zambon M."/>
            <person name="Serr A."/>
            <person name="Goetting T."/>
            <person name="Ebner W."/>
            <person name="Thuermer A."/>
            <person name="Utpatel C."/>
            <person name="Sproer C."/>
            <person name="Bunk B."/>
            <person name="Nubel U."/>
            <person name="Bloemberg G."/>
            <person name="Bottger E."/>
            <person name="Niemann S."/>
            <person name="Wagner D."/>
            <person name="Sax H."/>
        </authorList>
    </citation>
    <scope>NUCLEOTIDE SEQUENCE [LARGE SCALE GENOMIC DNA]</scope>
    <source>
        <strain evidence="2 3">ZUERICH-2</strain>
        <plasmid evidence="2 3">unnamed 2</plasmid>
    </source>
</reference>
<gene>
    <name evidence="2" type="ORF">MYCOZU2_06082</name>
</gene>
<evidence type="ECO:0000313" key="3">
    <source>
        <dbReference type="Proteomes" id="UP000198286"/>
    </source>
</evidence>
<proteinExistence type="predicted"/>
<feature type="region of interest" description="Disordered" evidence="1">
    <location>
        <begin position="32"/>
        <end position="51"/>
    </location>
</feature>
<geneLocation type="plasmid" evidence="2 3">
    <name>unnamed 2</name>
</geneLocation>
<protein>
    <submittedName>
        <fullName evidence="2">Uncharacterized protein</fullName>
    </submittedName>
</protein>
<dbReference type="Proteomes" id="UP000198286">
    <property type="component" value="Plasmid unnamed 2"/>
</dbReference>
<dbReference type="EMBL" id="CP015269">
    <property type="protein sequence ID" value="ASL18427.1"/>
    <property type="molecule type" value="Genomic_DNA"/>
</dbReference>
<evidence type="ECO:0000313" key="2">
    <source>
        <dbReference type="EMBL" id="ASL18427.1"/>
    </source>
</evidence>
<dbReference type="AlphaFoldDB" id="A0A7U5MRP6"/>
<name>A0A7U5MRP6_MYCIT</name>
<organism evidence="2 3">
    <name type="scientific">Mycobacterium intracellulare subsp. chimaera</name>
    <dbReference type="NCBI Taxonomy" id="222805"/>
    <lineage>
        <taxon>Bacteria</taxon>
        <taxon>Bacillati</taxon>
        <taxon>Actinomycetota</taxon>
        <taxon>Actinomycetes</taxon>
        <taxon>Mycobacteriales</taxon>
        <taxon>Mycobacteriaceae</taxon>
        <taxon>Mycobacterium</taxon>
        <taxon>Mycobacterium avium complex (MAC)</taxon>
    </lineage>
</organism>
<evidence type="ECO:0000256" key="1">
    <source>
        <dbReference type="SAM" id="MobiDB-lite"/>
    </source>
</evidence>
<accession>A0A7U5MRP6</accession>
<sequence length="162" mass="18033">MQPIPVDSTNGLSYNSKKGDEAMSGEFVVHPNRSQIGPNVAGRNGHFRSVNRPRQPVSVSTCLARVELPPTLSEHADLDGSLTFGGLDWRFVVGAARTFARTHTELDELPPPFGFKRDGQWWWWDDTTTDESILEGPEAAGYVEEYLEQLFPGMAITTIDNR</sequence>